<dbReference type="STRING" id="1216006.VA7868_04110"/>
<evidence type="ECO:0000256" key="3">
    <source>
        <dbReference type="ARBA" id="ARBA00022525"/>
    </source>
</evidence>
<keyword evidence="3" id="KW-0964">Secreted</keyword>
<sequence>MKIAQVPLVLSSVLVVAACSTHQSTADYIKNSDNLTWQAITFGQSTDLNFGSTILPEKVGTNQVTVNGKPVQAGPVANQFTIESRGGKIANSHEGVTFYYTKLPTDVNFTLSATVVLEQFGPETGSRPNRQEGAGLMVRDILGKPRLNPQPEGLEEFPAASNMVMNLLRANKKANNGLININAAYREGIYQPWGTAHNKMSKKEFIKGVTYGENKPYHMTLTRTDTGYQVTYDNGTVNKSYNVKGADANIVEMQDPDYQYVGFFASRNAKIHVSDVKLKLSEAHTVETPRYVPKAVAPLMQRASSSVSTVNQYVIQARANYSGSFSATQNGKVLVKDQAVKAGEMFSYPTKLTRTKTKVAVTFTPSEGPSDKTITDEYTVVRKVIANPMRLVVNPKGTKGRLDLATAVKLLPPGGTIVMEPGVYTDELTIPVSASGTANARKTLKARKGVKLTGTYMHEGNYWNVSELEVDGARTIVHGSHNNFDHMLTHNSPDTGFQISSTKKVGKALWASYNVVRDSESYNNMDKPQINADGFAVKMRVGEGNTLIRCVSHHNIDDGYDLFNKVEDGPNGAVTIIDSVAYMNGQTMKMKNKKGGTRGNGFKLGGEGLPVPHVVKGNLSFHNSMDGFTDNFNPGTFTVDDNVSIDNKRFNFLFRKSPYSSKVKQGTFENNRSYRFYVTSQYSDVVNAFKKEHNHFISKGHTTDENGHEIPAMKLNKLKKAAYVSSGTASAYSKAVQKIEKIIENDSDLN</sequence>
<dbReference type="Pfam" id="PF25849">
    <property type="entry name" value="PelX_N"/>
    <property type="match status" value="1"/>
</dbReference>
<accession>A0A1M6D170</accession>
<feature type="domain" description="Pectate disaccharide-lyase-like central Ig-like" evidence="11">
    <location>
        <begin position="302"/>
        <end position="382"/>
    </location>
</feature>
<dbReference type="PROSITE" id="PS51257">
    <property type="entry name" value="PROKAR_LIPOPROTEIN"/>
    <property type="match status" value="1"/>
</dbReference>
<evidence type="ECO:0000256" key="1">
    <source>
        <dbReference type="ARBA" id="ARBA00001913"/>
    </source>
</evidence>
<dbReference type="Gene3D" id="2.160.20.10">
    <property type="entry name" value="Single-stranded right-handed beta-helix, Pectin lyase-like"/>
    <property type="match status" value="1"/>
</dbReference>
<dbReference type="InterPro" id="IPR012334">
    <property type="entry name" value="Pectin_lyas_fold"/>
</dbReference>
<dbReference type="InterPro" id="IPR052052">
    <property type="entry name" value="Polysaccharide_Lyase_9"/>
</dbReference>
<evidence type="ECO:0000256" key="7">
    <source>
        <dbReference type="ARBA" id="ARBA00023239"/>
    </source>
</evidence>
<dbReference type="PANTHER" id="PTHR40088:SF1">
    <property type="entry name" value="PECTATE LYASE PEL9"/>
    <property type="match status" value="1"/>
</dbReference>
<comment type="subcellular location">
    <subcellularLocation>
        <location evidence="2">Secreted</location>
    </subcellularLocation>
</comment>
<dbReference type="SUPFAM" id="SSF51126">
    <property type="entry name" value="Pectin lyase-like"/>
    <property type="match status" value="1"/>
</dbReference>
<dbReference type="RefSeq" id="WP_073605713.1">
    <property type="nucleotide sequence ID" value="NZ_FQXZ01000046.1"/>
</dbReference>
<keyword evidence="4" id="KW-0479">Metal-binding</keyword>
<evidence type="ECO:0000256" key="5">
    <source>
        <dbReference type="ARBA" id="ARBA00022729"/>
    </source>
</evidence>
<dbReference type="GO" id="GO:0046872">
    <property type="term" value="F:metal ion binding"/>
    <property type="evidence" value="ECO:0007669"/>
    <property type="project" value="UniProtKB-KW"/>
</dbReference>
<protein>
    <submittedName>
        <fullName evidence="12">Pectate disaccharide-lyase</fullName>
        <ecNumber evidence="12">4.2.2.9</ecNumber>
    </submittedName>
</protein>
<reference evidence="12 13" key="1">
    <citation type="submission" date="2016-11" db="EMBL/GenBank/DDBJ databases">
        <authorList>
            <person name="Jaros S."/>
            <person name="Januszkiewicz K."/>
            <person name="Wedrychowicz H."/>
        </authorList>
    </citation>
    <scope>NUCLEOTIDE SEQUENCE [LARGE SCALE GENOMIC DNA]</scope>
    <source>
        <strain evidence="12 13">CECT 7868</strain>
    </source>
</reference>
<evidence type="ECO:0000313" key="12">
    <source>
        <dbReference type="EMBL" id="SHI66851.1"/>
    </source>
</evidence>
<name>A0A1M6D170_9VIBR</name>
<dbReference type="EMBL" id="FQXZ01000046">
    <property type="protein sequence ID" value="SHI66851.1"/>
    <property type="molecule type" value="Genomic_DNA"/>
</dbReference>
<dbReference type="Pfam" id="PF25850">
    <property type="entry name" value="PelX_Ig"/>
    <property type="match status" value="1"/>
</dbReference>
<keyword evidence="7 12" id="KW-0456">Lyase</keyword>
<evidence type="ECO:0000313" key="13">
    <source>
        <dbReference type="Proteomes" id="UP000184608"/>
    </source>
</evidence>
<proteinExistence type="inferred from homology"/>
<dbReference type="Proteomes" id="UP000184608">
    <property type="component" value="Unassembled WGS sequence"/>
</dbReference>
<keyword evidence="6" id="KW-0106">Calcium</keyword>
<evidence type="ECO:0000259" key="11">
    <source>
        <dbReference type="Pfam" id="PF25850"/>
    </source>
</evidence>
<dbReference type="InterPro" id="IPR058953">
    <property type="entry name" value="PelX-like_N"/>
</dbReference>
<dbReference type="InterPro" id="IPR011050">
    <property type="entry name" value="Pectin_lyase_fold/virulence"/>
</dbReference>
<dbReference type="OrthoDB" id="8660908at2"/>
<keyword evidence="13" id="KW-1185">Reference proteome</keyword>
<dbReference type="PANTHER" id="PTHR40088">
    <property type="entry name" value="PECTATE LYASE (EUROFUNG)"/>
    <property type="match status" value="1"/>
</dbReference>
<dbReference type="EC" id="4.2.2.9" evidence="12"/>
<comment type="cofactor">
    <cofactor evidence="1">
        <name>Ca(2+)</name>
        <dbReference type="ChEBI" id="CHEBI:29108"/>
    </cofactor>
</comment>
<evidence type="ECO:0000256" key="8">
    <source>
        <dbReference type="ARBA" id="ARBA00038263"/>
    </source>
</evidence>
<evidence type="ECO:0000256" key="9">
    <source>
        <dbReference type="SAM" id="SignalP"/>
    </source>
</evidence>
<gene>
    <name evidence="12" type="primary">pelX_1</name>
    <name evidence="12" type="ORF">VA7868_04110</name>
</gene>
<dbReference type="GO" id="GO:0047489">
    <property type="term" value="F:pectate disaccharide-lyase activity"/>
    <property type="evidence" value="ECO:0007669"/>
    <property type="project" value="UniProtKB-EC"/>
</dbReference>
<feature type="chain" id="PRO_5012183800" evidence="9">
    <location>
        <begin position="18"/>
        <end position="750"/>
    </location>
</feature>
<organism evidence="12 13">
    <name type="scientific">Vibrio aerogenes CECT 7868</name>
    <dbReference type="NCBI Taxonomy" id="1216006"/>
    <lineage>
        <taxon>Bacteria</taxon>
        <taxon>Pseudomonadati</taxon>
        <taxon>Pseudomonadota</taxon>
        <taxon>Gammaproteobacteria</taxon>
        <taxon>Vibrionales</taxon>
        <taxon>Vibrionaceae</taxon>
        <taxon>Vibrio</taxon>
    </lineage>
</organism>
<feature type="signal peptide" evidence="9">
    <location>
        <begin position="1"/>
        <end position="17"/>
    </location>
</feature>
<evidence type="ECO:0000256" key="2">
    <source>
        <dbReference type="ARBA" id="ARBA00004613"/>
    </source>
</evidence>
<dbReference type="AlphaFoldDB" id="A0A1M6D170"/>
<evidence type="ECO:0000259" key="10">
    <source>
        <dbReference type="Pfam" id="PF25849"/>
    </source>
</evidence>
<comment type="similarity">
    <text evidence="8">Belongs to the polysaccharide lyase 9 family.</text>
</comment>
<feature type="domain" description="Pectate disaccharide-lyase-like N-terminal" evidence="10">
    <location>
        <begin position="38"/>
        <end position="283"/>
    </location>
</feature>
<dbReference type="InterPro" id="IPR058863">
    <property type="entry name" value="PelX-like_Ig"/>
</dbReference>
<dbReference type="GO" id="GO:0005576">
    <property type="term" value="C:extracellular region"/>
    <property type="evidence" value="ECO:0007669"/>
    <property type="project" value="UniProtKB-SubCell"/>
</dbReference>
<keyword evidence="5 9" id="KW-0732">Signal</keyword>
<evidence type="ECO:0000256" key="4">
    <source>
        <dbReference type="ARBA" id="ARBA00022723"/>
    </source>
</evidence>
<evidence type="ECO:0000256" key="6">
    <source>
        <dbReference type="ARBA" id="ARBA00022837"/>
    </source>
</evidence>